<feature type="region of interest" description="Disordered" evidence="1">
    <location>
        <begin position="1"/>
        <end position="28"/>
    </location>
</feature>
<dbReference type="EMBL" id="JAEHOC010000002">
    <property type="protein sequence ID" value="KAG2444664.1"/>
    <property type="molecule type" value="Genomic_DNA"/>
</dbReference>
<evidence type="ECO:0000313" key="2">
    <source>
        <dbReference type="EMBL" id="KAG2444664.1"/>
    </source>
</evidence>
<sequence>MQALSQRSGSLQRCSSRSAKAGRKRCRPQNALITPIALTASESSEQSPCSTSGSSSANYGWPRGYLVRAAAAKGFGAGFGGKFKLPTLGGKGPKAPQGGVLPAPAIELEVPAAITSLWSSAQAEWLQYVVANPVVLPGGAEVFLVPVGADLPGDAGLIRDVVATVRPDAIALESQPQHLKSYTAMAKALEPQLTRLLAADLARSPADGRGCLGLAAREEVQLQLLAACRGASVKPDPDQLTYLFRLGSLPFAEWVVPAHLVRTASASTTASAAAASPLLLLSCGLDREARAAAPAVNPYLGREFDLYLEEVEAALGEEGGAEMDAWRAALGDKLEAAGEGRDLATLLAAWEGQCCLGPVAQRRVAERVAERLAAEAGAGGAGVTLEVVRTPADPLVAKRLVELAAGKDTVRPSRRIVAVVGRVHALSVEAELRQLAGAALA</sequence>
<gene>
    <name evidence="2" type="ORF">HXX76_001408</name>
</gene>
<evidence type="ECO:0000313" key="3">
    <source>
        <dbReference type="Proteomes" id="UP000650467"/>
    </source>
</evidence>
<proteinExistence type="predicted"/>
<dbReference type="Proteomes" id="UP000650467">
    <property type="component" value="Unassembled WGS sequence"/>
</dbReference>
<name>A0A835WC99_CHLIN</name>
<accession>A0A835WC99</accession>
<organism evidence="2 3">
    <name type="scientific">Chlamydomonas incerta</name>
    <dbReference type="NCBI Taxonomy" id="51695"/>
    <lineage>
        <taxon>Eukaryota</taxon>
        <taxon>Viridiplantae</taxon>
        <taxon>Chlorophyta</taxon>
        <taxon>core chlorophytes</taxon>
        <taxon>Chlorophyceae</taxon>
        <taxon>CS clade</taxon>
        <taxon>Chlamydomonadales</taxon>
        <taxon>Chlamydomonadaceae</taxon>
        <taxon>Chlamydomonas</taxon>
    </lineage>
</organism>
<dbReference type="AlphaFoldDB" id="A0A835WC99"/>
<protein>
    <submittedName>
        <fullName evidence="2">Uncharacterized protein</fullName>
    </submittedName>
</protein>
<reference evidence="2" key="1">
    <citation type="journal article" date="2020" name="bioRxiv">
        <title>Comparative genomics of Chlamydomonas.</title>
        <authorList>
            <person name="Craig R.J."/>
            <person name="Hasan A.R."/>
            <person name="Ness R.W."/>
            <person name="Keightley P.D."/>
        </authorList>
    </citation>
    <scope>NUCLEOTIDE SEQUENCE</scope>
    <source>
        <strain evidence="2">SAG 7.73</strain>
    </source>
</reference>
<feature type="compositionally biased region" description="Polar residues" evidence="1">
    <location>
        <begin position="1"/>
        <end position="18"/>
    </location>
</feature>
<dbReference type="OrthoDB" id="532086at2759"/>
<comment type="caution">
    <text evidence="2">The sequence shown here is derived from an EMBL/GenBank/DDBJ whole genome shotgun (WGS) entry which is preliminary data.</text>
</comment>
<evidence type="ECO:0000256" key="1">
    <source>
        <dbReference type="SAM" id="MobiDB-lite"/>
    </source>
</evidence>
<keyword evidence="3" id="KW-1185">Reference proteome</keyword>